<evidence type="ECO:0000313" key="1">
    <source>
        <dbReference type="EMBL" id="MBA0845187.1"/>
    </source>
</evidence>
<sequence>MSYQTSLVGRKKRHLNLVFGKL</sequence>
<keyword evidence="2" id="KW-1185">Reference proteome</keyword>
<evidence type="ECO:0000313" key="2">
    <source>
        <dbReference type="Proteomes" id="UP000593575"/>
    </source>
</evidence>
<name>A0A7J9KFC3_9ROSI</name>
<dbReference type="Proteomes" id="UP000593575">
    <property type="component" value="Unassembled WGS sequence"/>
</dbReference>
<dbReference type="AlphaFoldDB" id="A0A7J9KFC3"/>
<organism evidence="1 2">
    <name type="scientific">Gossypium armourianum</name>
    <dbReference type="NCBI Taxonomy" id="34283"/>
    <lineage>
        <taxon>Eukaryota</taxon>
        <taxon>Viridiplantae</taxon>
        <taxon>Streptophyta</taxon>
        <taxon>Embryophyta</taxon>
        <taxon>Tracheophyta</taxon>
        <taxon>Spermatophyta</taxon>
        <taxon>Magnoliopsida</taxon>
        <taxon>eudicotyledons</taxon>
        <taxon>Gunneridae</taxon>
        <taxon>Pentapetalae</taxon>
        <taxon>rosids</taxon>
        <taxon>malvids</taxon>
        <taxon>Malvales</taxon>
        <taxon>Malvaceae</taxon>
        <taxon>Malvoideae</taxon>
        <taxon>Gossypium</taxon>
    </lineage>
</organism>
<protein>
    <submittedName>
        <fullName evidence="1">Uncharacterized protein</fullName>
    </submittedName>
</protein>
<accession>A0A7J9KFC3</accession>
<proteinExistence type="predicted"/>
<reference evidence="1 2" key="1">
    <citation type="journal article" date="2019" name="Genome Biol. Evol.">
        <title>Insights into the evolution of the New World diploid cottons (Gossypium, subgenus Houzingenia) based on genome sequencing.</title>
        <authorList>
            <person name="Grover C.E."/>
            <person name="Arick M.A. 2nd"/>
            <person name="Thrash A."/>
            <person name="Conover J.L."/>
            <person name="Sanders W.S."/>
            <person name="Peterson D.G."/>
            <person name="Frelichowski J.E."/>
            <person name="Scheffler J.A."/>
            <person name="Scheffler B.E."/>
            <person name="Wendel J.F."/>
        </authorList>
    </citation>
    <scope>NUCLEOTIDE SEQUENCE [LARGE SCALE GENOMIC DNA]</scope>
    <source>
        <strain evidence="1">6</strain>
        <tissue evidence="1">Leaf</tissue>
    </source>
</reference>
<comment type="caution">
    <text evidence="1">The sequence shown here is derived from an EMBL/GenBank/DDBJ whole genome shotgun (WGS) entry which is preliminary data.</text>
</comment>
<gene>
    <name evidence="1" type="ORF">Goarm_022370</name>
</gene>
<dbReference type="EMBL" id="JABFAE010413630">
    <property type="protein sequence ID" value="MBA0845187.1"/>
    <property type="molecule type" value="Genomic_DNA"/>
</dbReference>